<keyword evidence="3" id="KW-1185">Reference proteome</keyword>
<feature type="region of interest" description="Disordered" evidence="1">
    <location>
        <begin position="20"/>
        <end position="47"/>
    </location>
</feature>
<dbReference type="AlphaFoldDB" id="Q0C1J0"/>
<dbReference type="EMBL" id="CP000158">
    <property type="protein sequence ID" value="ABI78107.1"/>
    <property type="molecule type" value="Genomic_DNA"/>
</dbReference>
<accession>Q0C1J0</accession>
<name>Q0C1J0_HYPNA</name>
<dbReference type="KEGG" id="hne:HNE_1697"/>
<evidence type="ECO:0000313" key="2">
    <source>
        <dbReference type="EMBL" id="ABI78107.1"/>
    </source>
</evidence>
<organism evidence="2 3">
    <name type="scientific">Hyphomonas neptunium (strain ATCC 15444)</name>
    <dbReference type="NCBI Taxonomy" id="228405"/>
    <lineage>
        <taxon>Bacteria</taxon>
        <taxon>Pseudomonadati</taxon>
        <taxon>Pseudomonadota</taxon>
        <taxon>Alphaproteobacteria</taxon>
        <taxon>Hyphomonadales</taxon>
        <taxon>Hyphomonadaceae</taxon>
        <taxon>Hyphomonas</taxon>
    </lineage>
</organism>
<dbReference type="Proteomes" id="UP000001959">
    <property type="component" value="Chromosome"/>
</dbReference>
<proteinExistence type="predicted"/>
<evidence type="ECO:0000313" key="3">
    <source>
        <dbReference type="Proteomes" id="UP000001959"/>
    </source>
</evidence>
<evidence type="ECO:0000256" key="1">
    <source>
        <dbReference type="SAM" id="MobiDB-lite"/>
    </source>
</evidence>
<sequence length="47" mass="5414">MTGRFCVLDRRLRTLMPGQTACHDGLSRENRNHQGHQEAVKQTHEPT</sequence>
<dbReference type="HOGENOM" id="CLU_3169014_0_0_5"/>
<reference evidence="2 3" key="1">
    <citation type="journal article" date="2006" name="J. Bacteriol.">
        <title>Comparative genomic evidence for a close relationship between the dimorphic prosthecate bacteria Hyphomonas neptunium and Caulobacter crescentus.</title>
        <authorList>
            <person name="Badger J.H."/>
            <person name="Hoover T.R."/>
            <person name="Brun Y.V."/>
            <person name="Weiner R.M."/>
            <person name="Laub M.T."/>
            <person name="Alexandre G."/>
            <person name="Mrazek J."/>
            <person name="Ren Q."/>
            <person name="Paulsen I.T."/>
            <person name="Nelson K.E."/>
            <person name="Khouri H.M."/>
            <person name="Radune D."/>
            <person name="Sosa J."/>
            <person name="Dodson R.J."/>
            <person name="Sullivan S.A."/>
            <person name="Rosovitz M.J."/>
            <person name="Madupu R."/>
            <person name="Brinkac L.M."/>
            <person name="Durkin A.S."/>
            <person name="Daugherty S.C."/>
            <person name="Kothari S.P."/>
            <person name="Giglio M.G."/>
            <person name="Zhou L."/>
            <person name="Haft D.H."/>
            <person name="Selengut J.D."/>
            <person name="Davidsen T.M."/>
            <person name="Yang Q."/>
            <person name="Zafar N."/>
            <person name="Ward N.L."/>
        </authorList>
    </citation>
    <scope>NUCLEOTIDE SEQUENCE [LARGE SCALE GENOMIC DNA]</scope>
    <source>
        <strain evidence="2 3">ATCC 15444</strain>
    </source>
</reference>
<protein>
    <submittedName>
        <fullName evidence="2">Uncharacterized protein</fullName>
    </submittedName>
</protein>
<feature type="compositionally biased region" description="Basic and acidic residues" evidence="1">
    <location>
        <begin position="25"/>
        <end position="47"/>
    </location>
</feature>
<gene>
    <name evidence="2" type="ordered locus">HNE_1697</name>
</gene>
<dbReference type="STRING" id="228405.HNE_1697"/>